<protein>
    <submittedName>
        <fullName evidence="2">Uncharacterized protein</fullName>
    </submittedName>
</protein>
<keyword evidence="3" id="KW-1185">Reference proteome</keyword>
<name>X6MRN1_RETFI</name>
<dbReference type="AlphaFoldDB" id="X6MRN1"/>
<feature type="region of interest" description="Disordered" evidence="1">
    <location>
        <begin position="1"/>
        <end position="54"/>
    </location>
</feature>
<dbReference type="EMBL" id="ASPP01018374">
    <property type="protein sequence ID" value="ETO16316.1"/>
    <property type="molecule type" value="Genomic_DNA"/>
</dbReference>
<organism evidence="2 3">
    <name type="scientific">Reticulomyxa filosa</name>
    <dbReference type="NCBI Taxonomy" id="46433"/>
    <lineage>
        <taxon>Eukaryota</taxon>
        <taxon>Sar</taxon>
        <taxon>Rhizaria</taxon>
        <taxon>Retaria</taxon>
        <taxon>Foraminifera</taxon>
        <taxon>Monothalamids</taxon>
        <taxon>Reticulomyxidae</taxon>
        <taxon>Reticulomyxa</taxon>
    </lineage>
</organism>
<evidence type="ECO:0000313" key="2">
    <source>
        <dbReference type="EMBL" id="ETO16316.1"/>
    </source>
</evidence>
<gene>
    <name evidence="2" type="ORF">RFI_21037</name>
</gene>
<accession>X6MRN1</accession>
<reference evidence="2 3" key="1">
    <citation type="journal article" date="2013" name="Curr. Biol.">
        <title>The Genome of the Foraminiferan Reticulomyxa filosa.</title>
        <authorList>
            <person name="Glockner G."/>
            <person name="Hulsmann N."/>
            <person name="Schleicher M."/>
            <person name="Noegel A.A."/>
            <person name="Eichinger L."/>
            <person name="Gallinger C."/>
            <person name="Pawlowski J."/>
            <person name="Sierra R."/>
            <person name="Euteneuer U."/>
            <person name="Pillet L."/>
            <person name="Moustafa A."/>
            <person name="Platzer M."/>
            <person name="Groth M."/>
            <person name="Szafranski K."/>
            <person name="Schliwa M."/>
        </authorList>
    </citation>
    <scope>NUCLEOTIDE SEQUENCE [LARGE SCALE GENOMIC DNA]</scope>
</reference>
<dbReference type="Proteomes" id="UP000023152">
    <property type="component" value="Unassembled WGS sequence"/>
</dbReference>
<feature type="compositionally biased region" description="Basic and acidic residues" evidence="1">
    <location>
        <begin position="20"/>
        <end position="31"/>
    </location>
</feature>
<evidence type="ECO:0000256" key="1">
    <source>
        <dbReference type="SAM" id="MobiDB-lite"/>
    </source>
</evidence>
<proteinExistence type="predicted"/>
<comment type="caution">
    <text evidence="2">The sequence shown here is derived from an EMBL/GenBank/DDBJ whole genome shotgun (WGS) entry which is preliminary data.</text>
</comment>
<feature type="compositionally biased region" description="Basic residues" evidence="1">
    <location>
        <begin position="1"/>
        <end position="11"/>
    </location>
</feature>
<evidence type="ECO:0000313" key="3">
    <source>
        <dbReference type="Proteomes" id="UP000023152"/>
    </source>
</evidence>
<sequence length="168" mass="19225">MATQSRIKKRVKSEVDDEEAKLKETIKREKDDSSEDEPEESKKNKKKKGAVSLEPESKRVRFDENVSNESTFHRFQKYAENAIEFPRVDSLVSLRVGHDSAFASVCANNKNASLNNQDKPYLVLFDAPLDFDFKVLDKCQLQLSSTSKVGSKVTLLLLQFFLILKKKH</sequence>